<evidence type="ECO:0000313" key="3">
    <source>
        <dbReference type="Proteomes" id="UP000094243"/>
    </source>
</evidence>
<dbReference type="Proteomes" id="UP000094243">
    <property type="component" value="Unassembled WGS sequence"/>
</dbReference>
<gene>
    <name evidence="2" type="ORF">BHQ17_00675</name>
</gene>
<evidence type="ECO:0000313" key="2">
    <source>
        <dbReference type="EMBL" id="ODQ96580.1"/>
    </source>
</evidence>
<accession>A0A1E3S390</accession>
<dbReference type="InterPro" id="IPR013901">
    <property type="entry name" value="Anthrone_oxy"/>
</dbReference>
<feature type="transmembrane region" description="Helical" evidence="1">
    <location>
        <begin position="6"/>
        <end position="28"/>
    </location>
</feature>
<evidence type="ECO:0008006" key="4">
    <source>
        <dbReference type="Google" id="ProtNLM"/>
    </source>
</evidence>
<sequence length="147" mass="15868">MDAIVGSLALVITGPLVGVEFAVAAFTNPVFARLPDDGFALARSDGSRVLGKVMPFWYIASLVLLIAAAIVTWENWFVIAAAVVMVAVVLMTVTLMVPINNRIGTWSAAGDVSRDDALRWDRMHWSRVLLLVVLYVLLVLGAVTSAR</sequence>
<protein>
    <recommendedName>
        <fullName evidence="4">DUF1772 domain-containing protein</fullName>
    </recommendedName>
</protein>
<dbReference type="RefSeq" id="WP_069403326.1">
    <property type="nucleotide sequence ID" value="NZ_MIGZ01000002.1"/>
</dbReference>
<dbReference type="AlphaFoldDB" id="A0A1E3S390"/>
<keyword evidence="1" id="KW-0812">Transmembrane</keyword>
<feature type="transmembrane region" description="Helical" evidence="1">
    <location>
        <begin position="76"/>
        <end position="97"/>
    </location>
</feature>
<keyword evidence="3" id="KW-1185">Reference proteome</keyword>
<name>A0A1E3S390_9MYCO</name>
<comment type="caution">
    <text evidence="2">The sequence shown here is derived from an EMBL/GenBank/DDBJ whole genome shotgun (WGS) entry which is preliminary data.</text>
</comment>
<proteinExistence type="predicted"/>
<feature type="transmembrane region" description="Helical" evidence="1">
    <location>
        <begin position="49"/>
        <end position="70"/>
    </location>
</feature>
<organism evidence="2 3">
    <name type="scientific">Mycolicibacterium holsaticum</name>
    <dbReference type="NCBI Taxonomy" id="152142"/>
    <lineage>
        <taxon>Bacteria</taxon>
        <taxon>Bacillati</taxon>
        <taxon>Actinomycetota</taxon>
        <taxon>Actinomycetes</taxon>
        <taxon>Mycobacteriales</taxon>
        <taxon>Mycobacteriaceae</taxon>
        <taxon>Mycolicibacterium</taxon>
    </lineage>
</organism>
<feature type="transmembrane region" description="Helical" evidence="1">
    <location>
        <begin position="128"/>
        <end position="146"/>
    </location>
</feature>
<keyword evidence="1" id="KW-0472">Membrane</keyword>
<dbReference type="OrthoDB" id="119926at2"/>
<dbReference type="EMBL" id="MIGZ01000002">
    <property type="protein sequence ID" value="ODQ96580.1"/>
    <property type="molecule type" value="Genomic_DNA"/>
</dbReference>
<reference evidence="3" key="1">
    <citation type="submission" date="2016-09" db="EMBL/GenBank/DDBJ databases">
        <authorList>
            <person name="Greninger A.L."/>
            <person name="Jerome K.R."/>
            <person name="Mcnair B."/>
            <person name="Wallis C."/>
            <person name="Fang F."/>
        </authorList>
    </citation>
    <scope>NUCLEOTIDE SEQUENCE [LARGE SCALE GENOMIC DNA]</scope>
    <source>
        <strain evidence="3">M7</strain>
    </source>
</reference>
<keyword evidence="1" id="KW-1133">Transmembrane helix</keyword>
<dbReference type="Pfam" id="PF08592">
    <property type="entry name" value="Anthrone_oxy"/>
    <property type="match status" value="1"/>
</dbReference>
<evidence type="ECO:0000256" key="1">
    <source>
        <dbReference type="SAM" id="Phobius"/>
    </source>
</evidence>